<feature type="region of interest" description="Disordered" evidence="1">
    <location>
        <begin position="232"/>
        <end position="253"/>
    </location>
</feature>
<gene>
    <name evidence="2" type="ORF">H9826_08605</name>
</gene>
<protein>
    <submittedName>
        <fullName evidence="2">Uncharacterized protein</fullName>
    </submittedName>
</protein>
<organism evidence="2 3">
    <name type="scientific">Candidatus Intestinimonas merdavium</name>
    <dbReference type="NCBI Taxonomy" id="2838622"/>
    <lineage>
        <taxon>Bacteria</taxon>
        <taxon>Bacillati</taxon>
        <taxon>Bacillota</taxon>
        <taxon>Clostridia</taxon>
        <taxon>Eubacteriales</taxon>
        <taxon>Intestinimonas</taxon>
    </lineage>
</organism>
<name>A0A9D1Z5H9_9FIRM</name>
<dbReference type="Proteomes" id="UP000886824">
    <property type="component" value="Unassembled WGS sequence"/>
</dbReference>
<reference evidence="2" key="1">
    <citation type="journal article" date="2021" name="PeerJ">
        <title>Extensive microbial diversity within the chicken gut microbiome revealed by metagenomics and culture.</title>
        <authorList>
            <person name="Gilroy R."/>
            <person name="Ravi A."/>
            <person name="Getino M."/>
            <person name="Pursley I."/>
            <person name="Horton D.L."/>
            <person name="Alikhan N.F."/>
            <person name="Baker D."/>
            <person name="Gharbi K."/>
            <person name="Hall N."/>
            <person name="Watson M."/>
            <person name="Adriaenssens E.M."/>
            <person name="Foster-Nyarko E."/>
            <person name="Jarju S."/>
            <person name="Secka A."/>
            <person name="Antonio M."/>
            <person name="Oren A."/>
            <person name="Chaudhuri R.R."/>
            <person name="La Ragione R."/>
            <person name="Hildebrand F."/>
            <person name="Pallen M.J."/>
        </authorList>
    </citation>
    <scope>NUCLEOTIDE SEQUENCE</scope>
    <source>
        <strain evidence="2">CHK33-7979</strain>
    </source>
</reference>
<reference evidence="2" key="2">
    <citation type="submission" date="2021-04" db="EMBL/GenBank/DDBJ databases">
        <authorList>
            <person name="Gilroy R."/>
        </authorList>
    </citation>
    <scope>NUCLEOTIDE SEQUENCE</scope>
    <source>
        <strain evidence="2">CHK33-7979</strain>
    </source>
</reference>
<sequence length="253" mass="27315">MITIHASAVCRVRDGFTGRGMESAGLLCTLDGISCRPVWKPGGYLVLTNLPHGPHRLRLRGRGYQEEWVELDVDGGTRELDITMKPGPDHPLRGSMTWLTLEVTEGKVPAAGRQLWLAVPAGPEIKIAQTKAEAGDTQTRLFCKGSISPTVPGSYLISDGADSEIVSLRSLEGETGTLAAPLLRSHGRGRLLLPAQSYHTDARGNLTAAFSGPCAVEICGPEGDPLGRLELQKGENRQRIQWKKERHHGKSSG</sequence>
<accession>A0A9D1Z5H9</accession>
<evidence type="ECO:0000313" key="3">
    <source>
        <dbReference type="Proteomes" id="UP000886824"/>
    </source>
</evidence>
<dbReference type="AlphaFoldDB" id="A0A9D1Z5H9"/>
<evidence type="ECO:0000313" key="2">
    <source>
        <dbReference type="EMBL" id="HIY74015.1"/>
    </source>
</evidence>
<comment type="caution">
    <text evidence="2">The sequence shown here is derived from an EMBL/GenBank/DDBJ whole genome shotgun (WGS) entry which is preliminary data.</text>
</comment>
<evidence type="ECO:0000256" key="1">
    <source>
        <dbReference type="SAM" id="MobiDB-lite"/>
    </source>
</evidence>
<proteinExistence type="predicted"/>
<dbReference type="EMBL" id="DXCX01000087">
    <property type="protein sequence ID" value="HIY74015.1"/>
    <property type="molecule type" value="Genomic_DNA"/>
</dbReference>
<feature type="compositionally biased region" description="Basic residues" evidence="1">
    <location>
        <begin position="240"/>
        <end position="253"/>
    </location>
</feature>